<protein>
    <recommendedName>
        <fullName evidence="3">Metallo-beta-lactamase domain-containing protein</fullName>
    </recommendedName>
</protein>
<evidence type="ECO:0000313" key="2">
    <source>
        <dbReference type="Proteomes" id="UP001500795"/>
    </source>
</evidence>
<sequence length="200" mass="22491">MTPTAEETLGERLSTDSRNPPVVRRVGPLDAMLVNGVFGDPLLLLRLRDQKRSWLFDLGDHGRLPARIAHQISDVFISHAHIDHIIGFLWLLRSRIGYYPPCRLFGPPGLTQHIAGMIGGILWDRIGDKAPSFDIFELHDQRLRRWQITAGSVIGHELPEQVVTDGLIWQDDSCRVRAVTLDHSPRGRAPSAYPRASLCL</sequence>
<name>A0ABP6WCI7_9GAMM</name>
<organism evidence="1 2">
    <name type="scientific">Zobellella aerophila</name>
    <dbReference type="NCBI Taxonomy" id="870480"/>
    <lineage>
        <taxon>Bacteria</taxon>
        <taxon>Pseudomonadati</taxon>
        <taxon>Pseudomonadota</taxon>
        <taxon>Gammaproteobacteria</taxon>
        <taxon>Aeromonadales</taxon>
        <taxon>Aeromonadaceae</taxon>
        <taxon>Zobellella</taxon>
    </lineage>
</organism>
<dbReference type="InterPro" id="IPR036866">
    <property type="entry name" value="RibonucZ/Hydroxyglut_hydro"/>
</dbReference>
<reference evidence="2" key="1">
    <citation type="journal article" date="2019" name="Int. J. Syst. Evol. Microbiol.">
        <title>The Global Catalogue of Microorganisms (GCM) 10K type strain sequencing project: providing services to taxonomists for standard genome sequencing and annotation.</title>
        <authorList>
            <consortium name="The Broad Institute Genomics Platform"/>
            <consortium name="The Broad Institute Genome Sequencing Center for Infectious Disease"/>
            <person name="Wu L."/>
            <person name="Ma J."/>
        </authorList>
    </citation>
    <scope>NUCLEOTIDE SEQUENCE [LARGE SCALE GENOMIC DNA]</scope>
    <source>
        <strain evidence="2">JCM 17110</strain>
    </source>
</reference>
<dbReference type="EMBL" id="BAABCX010000006">
    <property type="protein sequence ID" value="GAA3548789.1"/>
    <property type="molecule type" value="Genomic_DNA"/>
</dbReference>
<dbReference type="Gene3D" id="3.60.15.10">
    <property type="entry name" value="Ribonuclease Z/Hydroxyacylglutathione hydrolase-like"/>
    <property type="match status" value="1"/>
</dbReference>
<comment type="caution">
    <text evidence="1">The sequence shown here is derived from an EMBL/GenBank/DDBJ whole genome shotgun (WGS) entry which is preliminary data.</text>
</comment>
<dbReference type="SUPFAM" id="SSF56281">
    <property type="entry name" value="Metallo-hydrolase/oxidoreductase"/>
    <property type="match status" value="1"/>
</dbReference>
<dbReference type="Proteomes" id="UP001500795">
    <property type="component" value="Unassembled WGS sequence"/>
</dbReference>
<evidence type="ECO:0008006" key="3">
    <source>
        <dbReference type="Google" id="ProtNLM"/>
    </source>
</evidence>
<accession>A0ABP6WCI7</accession>
<keyword evidence="2" id="KW-1185">Reference proteome</keyword>
<gene>
    <name evidence="1" type="ORF">GCM10022394_31150</name>
</gene>
<evidence type="ECO:0000313" key="1">
    <source>
        <dbReference type="EMBL" id="GAA3548789.1"/>
    </source>
</evidence>
<proteinExistence type="predicted"/>
<dbReference type="RefSeq" id="WP_344959740.1">
    <property type="nucleotide sequence ID" value="NZ_BAABCX010000006.1"/>
</dbReference>